<dbReference type="GO" id="GO:0006261">
    <property type="term" value="P:DNA-templated DNA replication"/>
    <property type="evidence" value="ECO:0007669"/>
    <property type="project" value="TreeGrafter"/>
</dbReference>
<dbReference type="OrthoDB" id="367647at2"/>
<dbReference type="EMBL" id="CP002631">
    <property type="protein sequence ID" value="AEB15139.1"/>
    <property type="molecule type" value="Genomic_DNA"/>
</dbReference>
<reference evidence="9" key="2">
    <citation type="submission" date="2011-04" db="EMBL/GenBank/DDBJ databases">
        <title>The complete genome of chromosome of Treponema succinifaciens DSM 2489.</title>
        <authorList>
            <person name="Lucas S."/>
            <person name="Copeland A."/>
            <person name="Lapidus A."/>
            <person name="Bruce D."/>
            <person name="Goodwin L."/>
            <person name="Pitluck S."/>
            <person name="Peters L."/>
            <person name="Kyrpides N."/>
            <person name="Mavromatis K."/>
            <person name="Ivanova N."/>
            <person name="Ovchinnikova G."/>
            <person name="Teshima H."/>
            <person name="Detter J.C."/>
            <person name="Tapia R."/>
            <person name="Han C."/>
            <person name="Land M."/>
            <person name="Hauser L."/>
            <person name="Markowitz V."/>
            <person name="Cheng J.-F."/>
            <person name="Hugenholtz P."/>
            <person name="Woyke T."/>
            <person name="Wu D."/>
            <person name="Gronow S."/>
            <person name="Wellnitz S."/>
            <person name="Brambilla E."/>
            <person name="Klenk H.-P."/>
            <person name="Eisen J.A."/>
        </authorList>
    </citation>
    <scope>NUCLEOTIDE SEQUENCE [LARGE SCALE GENOMIC DNA]</scope>
    <source>
        <strain evidence="9">ATCC 33096 / DSM 2489 / 6091</strain>
    </source>
</reference>
<accession>F2NTT0</accession>
<evidence type="ECO:0000313" key="8">
    <source>
        <dbReference type="EMBL" id="AEB15139.1"/>
    </source>
</evidence>
<evidence type="ECO:0000256" key="3">
    <source>
        <dbReference type="ARBA" id="ARBA00022695"/>
    </source>
</evidence>
<evidence type="ECO:0000256" key="7">
    <source>
        <dbReference type="ARBA" id="ARBA00049244"/>
    </source>
</evidence>
<reference evidence="8 9" key="1">
    <citation type="journal article" date="2011" name="Stand. Genomic Sci.">
        <title>Complete genome sequence of Treponema succinifaciens type strain (6091).</title>
        <authorList>
            <person name="Han C."/>
            <person name="Gronow S."/>
            <person name="Teshima H."/>
            <person name="Lapidus A."/>
            <person name="Nolan M."/>
            <person name="Lucas S."/>
            <person name="Hammon N."/>
            <person name="Deshpande S."/>
            <person name="Cheng J.F."/>
            <person name="Zeytun A."/>
            <person name="Tapia R."/>
            <person name="Goodwin L."/>
            <person name="Pitluck S."/>
            <person name="Liolios K."/>
            <person name="Pagani I."/>
            <person name="Ivanova N."/>
            <person name="Mavromatis K."/>
            <person name="Mikhailova N."/>
            <person name="Huntemann M."/>
            <person name="Pati A."/>
            <person name="Chen A."/>
            <person name="Palaniappan K."/>
            <person name="Land M."/>
            <person name="Hauser L."/>
            <person name="Brambilla E.M."/>
            <person name="Rohde M."/>
            <person name="Goker M."/>
            <person name="Woyke T."/>
            <person name="Bristow J."/>
            <person name="Eisen J.A."/>
            <person name="Markowitz V."/>
            <person name="Hugenholtz P."/>
            <person name="Kyrpides N.C."/>
            <person name="Klenk H.P."/>
            <person name="Detter J.C."/>
        </authorList>
    </citation>
    <scope>NUCLEOTIDE SEQUENCE [LARGE SCALE GENOMIC DNA]</scope>
    <source>
        <strain evidence="9">ATCC 33096 / DSM 2489 / 6091</strain>
    </source>
</reference>
<evidence type="ECO:0000256" key="6">
    <source>
        <dbReference type="ARBA" id="ARBA00034754"/>
    </source>
</evidence>
<evidence type="ECO:0000256" key="5">
    <source>
        <dbReference type="ARBA" id="ARBA00022932"/>
    </source>
</evidence>
<dbReference type="AlphaFoldDB" id="F2NTT0"/>
<dbReference type="PANTHER" id="PTHR34388">
    <property type="entry name" value="DNA POLYMERASE III SUBUNIT DELTA"/>
    <property type="match status" value="1"/>
</dbReference>
<dbReference type="PANTHER" id="PTHR34388:SF1">
    <property type="entry name" value="DNA POLYMERASE III SUBUNIT DELTA"/>
    <property type="match status" value="1"/>
</dbReference>
<dbReference type="InterPro" id="IPR005790">
    <property type="entry name" value="DNA_polIII_delta"/>
</dbReference>
<dbReference type="Gene3D" id="1.20.272.10">
    <property type="match status" value="1"/>
</dbReference>
<comment type="similarity">
    <text evidence="6">Belongs to the DNA polymerase HolA subunit family.</text>
</comment>
<dbReference type="Gene3D" id="1.10.8.60">
    <property type="match status" value="1"/>
</dbReference>
<protein>
    <recommendedName>
        <fullName evidence="1">DNA-directed DNA polymerase</fullName>
        <ecNumber evidence="1">2.7.7.7</ecNumber>
    </recommendedName>
</protein>
<keyword evidence="9" id="KW-1185">Reference proteome</keyword>
<evidence type="ECO:0000313" key="9">
    <source>
        <dbReference type="Proteomes" id="UP000006852"/>
    </source>
</evidence>
<evidence type="ECO:0000256" key="4">
    <source>
        <dbReference type="ARBA" id="ARBA00022705"/>
    </source>
</evidence>
<comment type="catalytic activity">
    <reaction evidence="7">
        <text>DNA(n) + a 2'-deoxyribonucleoside 5'-triphosphate = DNA(n+1) + diphosphate</text>
        <dbReference type="Rhea" id="RHEA:22508"/>
        <dbReference type="Rhea" id="RHEA-COMP:17339"/>
        <dbReference type="Rhea" id="RHEA-COMP:17340"/>
        <dbReference type="ChEBI" id="CHEBI:33019"/>
        <dbReference type="ChEBI" id="CHEBI:61560"/>
        <dbReference type="ChEBI" id="CHEBI:173112"/>
        <dbReference type="EC" id="2.7.7.7"/>
    </reaction>
</comment>
<dbReference type="InterPro" id="IPR008921">
    <property type="entry name" value="DNA_pol3_clamp-load_cplx_C"/>
</dbReference>
<keyword evidence="3" id="KW-0548">Nucleotidyltransferase</keyword>
<keyword evidence="2" id="KW-0808">Transferase</keyword>
<dbReference type="GO" id="GO:0003677">
    <property type="term" value="F:DNA binding"/>
    <property type="evidence" value="ECO:0007669"/>
    <property type="project" value="InterPro"/>
</dbReference>
<dbReference type="SUPFAM" id="SSF48019">
    <property type="entry name" value="post-AAA+ oligomerization domain-like"/>
    <property type="match status" value="1"/>
</dbReference>
<dbReference type="Gene3D" id="3.40.50.300">
    <property type="entry name" value="P-loop containing nucleotide triphosphate hydrolases"/>
    <property type="match status" value="1"/>
</dbReference>
<dbReference type="HOGENOM" id="CLU_821204_0_0_12"/>
<organism evidence="8 9">
    <name type="scientific">Treponema succinifaciens (strain ATCC 33096 / DSM 2489 / 6091)</name>
    <dbReference type="NCBI Taxonomy" id="869209"/>
    <lineage>
        <taxon>Bacteria</taxon>
        <taxon>Pseudomonadati</taxon>
        <taxon>Spirochaetota</taxon>
        <taxon>Spirochaetia</taxon>
        <taxon>Spirochaetales</taxon>
        <taxon>Treponemataceae</taxon>
        <taxon>Treponema</taxon>
    </lineage>
</organism>
<sequence>MAETEVYLFTGPEAGEKNEAIENLRDAASKKNNGIEQYKYYAADVRIEDIVAQLQNASLFSPALFISLRNAEQIKQKSDIESLVSWIKASKNSPNTLVLISEENSIDKKIESAVPSSHKKIFWEMFENRKPQWVENFFRKNGFSISPDAVEQILEMVENNTESLKSECSRFFFCFEKGTTITSDDVEKILSHNREENAFTLFDSMADISKNPQQRFESSLEILQKIRATKESNGIALIAGLTYCFRQLRLWHSLHSDGNSPADSELKSSGFSGKRNQEKYSKAAKIWTAGTASSILALLSATDISIRETGTALEETYLYMLIYSIVIKNGLFCSVCEY</sequence>
<evidence type="ECO:0000256" key="2">
    <source>
        <dbReference type="ARBA" id="ARBA00022679"/>
    </source>
</evidence>
<dbReference type="KEGG" id="tsu:Tresu_2275"/>
<name>F2NTT0_TRES6</name>
<dbReference type="STRING" id="869209.Tresu_2275"/>
<dbReference type="RefSeq" id="WP_013702391.1">
    <property type="nucleotide sequence ID" value="NC_015385.1"/>
</dbReference>
<dbReference type="GO" id="GO:0003887">
    <property type="term" value="F:DNA-directed DNA polymerase activity"/>
    <property type="evidence" value="ECO:0007669"/>
    <property type="project" value="UniProtKB-KW"/>
</dbReference>
<dbReference type="eggNOG" id="COG1466">
    <property type="taxonomic scope" value="Bacteria"/>
</dbReference>
<dbReference type="SUPFAM" id="SSF52540">
    <property type="entry name" value="P-loop containing nucleoside triphosphate hydrolases"/>
    <property type="match status" value="1"/>
</dbReference>
<dbReference type="NCBIfam" id="TIGR01128">
    <property type="entry name" value="holA"/>
    <property type="match status" value="1"/>
</dbReference>
<dbReference type="InterPro" id="IPR027417">
    <property type="entry name" value="P-loop_NTPase"/>
</dbReference>
<dbReference type="GeneID" id="302999388"/>
<keyword evidence="5" id="KW-0239">DNA-directed DNA polymerase</keyword>
<dbReference type="EC" id="2.7.7.7" evidence="1"/>
<proteinExistence type="inferred from homology"/>
<gene>
    <name evidence="8" type="ordered locus">Tresu_2275</name>
</gene>
<evidence type="ECO:0000256" key="1">
    <source>
        <dbReference type="ARBA" id="ARBA00012417"/>
    </source>
</evidence>
<dbReference type="Proteomes" id="UP000006852">
    <property type="component" value="Chromosome"/>
</dbReference>
<keyword evidence="4" id="KW-0235">DNA replication</keyword>
<dbReference type="GO" id="GO:0009360">
    <property type="term" value="C:DNA polymerase III complex"/>
    <property type="evidence" value="ECO:0007669"/>
    <property type="project" value="TreeGrafter"/>
</dbReference>